<evidence type="ECO:0000256" key="7">
    <source>
        <dbReference type="ARBA" id="ARBA00023242"/>
    </source>
</evidence>
<evidence type="ECO:0000256" key="2">
    <source>
        <dbReference type="ARBA" id="ARBA00004123"/>
    </source>
</evidence>
<feature type="domain" description="DDE Tnp4" evidence="8">
    <location>
        <begin position="127"/>
        <end position="291"/>
    </location>
</feature>
<evidence type="ECO:0000256" key="1">
    <source>
        <dbReference type="ARBA" id="ARBA00001968"/>
    </source>
</evidence>
<dbReference type="PANTHER" id="PTHR22930">
    <property type="match status" value="1"/>
</dbReference>
<evidence type="ECO:0000256" key="3">
    <source>
        <dbReference type="ARBA" id="ARBA00006958"/>
    </source>
</evidence>
<comment type="subcellular location">
    <subcellularLocation>
        <location evidence="2">Nucleus</location>
    </subcellularLocation>
</comment>
<reference evidence="10" key="1">
    <citation type="submission" date="2025-08" db="UniProtKB">
        <authorList>
            <consortium name="RefSeq"/>
        </authorList>
    </citation>
    <scope>IDENTIFICATION</scope>
</reference>
<keyword evidence="7" id="KW-0539">Nucleus</keyword>
<dbReference type="InterPro" id="IPR045249">
    <property type="entry name" value="HARBI1-like"/>
</dbReference>
<dbReference type="PANTHER" id="PTHR22930:SF198">
    <property type="entry name" value="DDE TNP4 DOMAIN-CONTAINING PROTEIN"/>
    <property type="match status" value="1"/>
</dbReference>
<evidence type="ECO:0000256" key="4">
    <source>
        <dbReference type="ARBA" id="ARBA00022722"/>
    </source>
</evidence>
<evidence type="ECO:0000313" key="10">
    <source>
        <dbReference type="RefSeq" id="XP_014661927.1"/>
    </source>
</evidence>
<proteinExistence type="inferred from homology"/>
<evidence type="ECO:0000313" key="9">
    <source>
        <dbReference type="Proteomes" id="UP000695022"/>
    </source>
</evidence>
<keyword evidence="6" id="KW-0378">Hydrolase</keyword>
<keyword evidence="5" id="KW-0479">Metal-binding</keyword>
<evidence type="ECO:0000256" key="5">
    <source>
        <dbReference type="ARBA" id="ARBA00022723"/>
    </source>
</evidence>
<dbReference type="InterPro" id="IPR027806">
    <property type="entry name" value="HARBI1_dom"/>
</dbReference>
<dbReference type="Pfam" id="PF13359">
    <property type="entry name" value="DDE_Tnp_4"/>
    <property type="match status" value="1"/>
</dbReference>
<dbReference type="GeneID" id="106804997"/>
<gene>
    <name evidence="10" type="primary">LOC106804997</name>
</gene>
<sequence length="367" mass="42423">MAELRMEDQASFFNFLRMPPEMFDELLVRIGPRIQKQDTRYRKALEPGLKLAITIRHLASGDKYPSLQYDFRVARNTISLLVPEVCQAIVEEHKEEVISCPTMPEEWHAIAEDFRKKWNVPHACGAIDGKHVAIRCPRNSGSLYHTYKGFFSVVLMALVDADYKFVWIDVGGYGSQSDAQIYNESELKDCLEDGSIGFPDPDPLPNDDRNMPYFFLGDDAFGLRTYLMKPYSHRGKTREEMITNYRISRGRRVVENAFGILAQRWQLLLTTMQQTPKTVSLIIEACVCLHNLMRIRYPGLQNAQLDNEDEQHYMVPGLWRETANMHDVNRVTGPNRDSVAAKKQREYLKLYFNSPTGSVPWQDRMIM</sequence>
<name>A0ABM1DPQ6_PRICU</name>
<keyword evidence="4" id="KW-0540">Nuclease</keyword>
<organism evidence="9 10">
    <name type="scientific">Priapulus caudatus</name>
    <name type="common">Priapulid worm</name>
    <dbReference type="NCBI Taxonomy" id="37621"/>
    <lineage>
        <taxon>Eukaryota</taxon>
        <taxon>Metazoa</taxon>
        <taxon>Ecdysozoa</taxon>
        <taxon>Scalidophora</taxon>
        <taxon>Priapulida</taxon>
        <taxon>Priapulimorpha</taxon>
        <taxon>Priapulimorphida</taxon>
        <taxon>Priapulidae</taxon>
        <taxon>Priapulus</taxon>
    </lineage>
</organism>
<dbReference type="Proteomes" id="UP000695022">
    <property type="component" value="Unplaced"/>
</dbReference>
<keyword evidence="9" id="KW-1185">Reference proteome</keyword>
<evidence type="ECO:0000259" key="8">
    <source>
        <dbReference type="Pfam" id="PF13359"/>
    </source>
</evidence>
<comment type="cofactor">
    <cofactor evidence="1">
        <name>a divalent metal cation</name>
        <dbReference type="ChEBI" id="CHEBI:60240"/>
    </cofactor>
</comment>
<comment type="similarity">
    <text evidence="3">Belongs to the HARBI1 family.</text>
</comment>
<dbReference type="RefSeq" id="XP_014661927.1">
    <property type="nucleotide sequence ID" value="XM_014806441.1"/>
</dbReference>
<accession>A0ABM1DPQ6</accession>
<evidence type="ECO:0000256" key="6">
    <source>
        <dbReference type="ARBA" id="ARBA00022801"/>
    </source>
</evidence>
<protein>
    <submittedName>
        <fullName evidence="10">Nuclease HARBI1</fullName>
    </submittedName>
</protein>